<evidence type="ECO:0000259" key="1">
    <source>
        <dbReference type="Pfam" id="PF13649"/>
    </source>
</evidence>
<feature type="domain" description="Methyltransferase" evidence="1">
    <location>
        <begin position="50"/>
        <end position="142"/>
    </location>
</feature>
<dbReference type="GO" id="GO:0032259">
    <property type="term" value="P:methylation"/>
    <property type="evidence" value="ECO:0007669"/>
    <property type="project" value="UniProtKB-KW"/>
</dbReference>
<dbReference type="InterPro" id="IPR041698">
    <property type="entry name" value="Methyltransf_25"/>
</dbReference>
<name>A0A143QLD4_RHOFA</name>
<protein>
    <submittedName>
        <fullName evidence="2">Ubiquinone/menaquinone biosynthesis C-methyltransferase UbiE</fullName>
        <ecNumber evidence="2">2.1.1.163</ecNumber>
    </submittedName>
</protein>
<organism evidence="2 3">
    <name type="scientific">Rhodococcoides fascians</name>
    <name type="common">Rhodococcus fascians</name>
    <dbReference type="NCBI Taxonomy" id="1828"/>
    <lineage>
        <taxon>Bacteria</taxon>
        <taxon>Bacillati</taxon>
        <taxon>Actinomycetota</taxon>
        <taxon>Actinomycetes</taxon>
        <taxon>Mycobacteriales</taxon>
        <taxon>Nocardiaceae</taxon>
        <taxon>Rhodococcoides</taxon>
    </lineage>
</organism>
<dbReference type="Pfam" id="PF13649">
    <property type="entry name" value="Methyltransf_25"/>
    <property type="match status" value="1"/>
</dbReference>
<dbReference type="SUPFAM" id="SSF53335">
    <property type="entry name" value="S-adenosyl-L-methionine-dependent methyltransferases"/>
    <property type="match status" value="1"/>
</dbReference>
<evidence type="ECO:0000313" key="3">
    <source>
        <dbReference type="Proteomes" id="UP000076038"/>
    </source>
</evidence>
<dbReference type="OrthoDB" id="9810247at2"/>
<dbReference type="CDD" id="cd02440">
    <property type="entry name" value="AdoMet_MTases"/>
    <property type="match status" value="1"/>
</dbReference>
<reference evidence="3" key="2">
    <citation type="submission" date="2016-04" db="EMBL/GenBank/DDBJ databases">
        <title>Complete Genome and Plasmid Sequences for Rhodococcus fascians D188 and Draft Sequences for Rhodococcus spp. Isolates PBTS 1 and PBTS 2.</title>
        <authorList>
            <person name="Stamer R."/>
            <person name="Vereecke D."/>
            <person name="Zhang Y."/>
            <person name="Schilkey F."/>
            <person name="Devitt N."/>
            <person name="Randall J."/>
        </authorList>
    </citation>
    <scope>NUCLEOTIDE SEQUENCE [LARGE SCALE GENOMIC DNA]</scope>
    <source>
        <strain evidence="3">PBTS2</strain>
    </source>
</reference>
<dbReference type="EC" id="2.1.1.163" evidence="2"/>
<dbReference type="AlphaFoldDB" id="A0A143QLD4"/>
<keyword evidence="2" id="KW-0489">Methyltransferase</keyword>
<evidence type="ECO:0000313" key="2">
    <source>
        <dbReference type="EMBL" id="AMY23764.1"/>
    </source>
</evidence>
<dbReference type="KEGG" id="rhs:A3Q41_02465"/>
<dbReference type="PATRIC" id="fig|1653479.3.peg.2495"/>
<accession>A0A143QLD4</accession>
<dbReference type="Gene3D" id="3.40.50.150">
    <property type="entry name" value="Vaccinia Virus protein VP39"/>
    <property type="match status" value="1"/>
</dbReference>
<keyword evidence="2" id="KW-0808">Transferase</keyword>
<keyword evidence="2" id="KW-0830">Ubiquinone</keyword>
<dbReference type="Proteomes" id="UP000076038">
    <property type="component" value="Chromosome"/>
</dbReference>
<dbReference type="GO" id="GO:0043770">
    <property type="term" value="F:demethylmenaquinone methyltransferase activity"/>
    <property type="evidence" value="ECO:0007669"/>
    <property type="project" value="UniProtKB-EC"/>
</dbReference>
<dbReference type="RefSeq" id="WP_063216891.1">
    <property type="nucleotide sequence ID" value="NZ_CP015220.1"/>
</dbReference>
<sequence length="279" mass="30606">MSTDSNRGVFDDARVAATYVEFMGPTDGFLDRGEAAALVAAADLARGVPVLDVGVGSGRTTPLLRLLSDRYVAIDYAPNMIDAFRKNFPDLPAHVADARDLAAFEDGEFGLVVFSNNGLDTVAHEQRRRVLAEFARVTDETGVVVFSTLNRGGRSYLESPFQLRRPTTRPQFSLRALLVAVGRRLLDPSAQVRGVRNWLVNRSKAEDHRSWALAPLQAHEFALVMHFSTLDDVRTLVAGAGLELIAVYSDDGERIAPDRHESSADNFTVLAKKPALERN</sequence>
<dbReference type="InterPro" id="IPR029063">
    <property type="entry name" value="SAM-dependent_MTases_sf"/>
</dbReference>
<proteinExistence type="predicted"/>
<dbReference type="InterPro" id="IPR050508">
    <property type="entry name" value="Methyltransf_Superfamily"/>
</dbReference>
<reference evidence="2 3" key="1">
    <citation type="journal article" date="2016" name="Genome Announc.">
        <title>Complete Genome and Plasmid Sequences for Rhodococcus fascians D188 and Draft Sequences for Rhodococcus Isolates PBTS 1 and PBTS 2.</title>
        <authorList>
            <person name="Stamler R.A."/>
            <person name="Vereecke D."/>
            <person name="Zhang Y."/>
            <person name="Schilkey F."/>
            <person name="Devitt N."/>
            <person name="Randall J.J."/>
        </authorList>
    </citation>
    <scope>NUCLEOTIDE SEQUENCE [LARGE SCALE GENOMIC DNA]</scope>
    <source>
        <strain evidence="2 3">PBTS2</strain>
    </source>
</reference>
<dbReference type="EMBL" id="CP015220">
    <property type="protein sequence ID" value="AMY23764.1"/>
    <property type="molecule type" value="Genomic_DNA"/>
</dbReference>
<dbReference type="PANTHER" id="PTHR42912">
    <property type="entry name" value="METHYLTRANSFERASE"/>
    <property type="match status" value="1"/>
</dbReference>
<keyword evidence="3" id="KW-1185">Reference proteome</keyword>
<gene>
    <name evidence="2" type="primary">ubiE</name>
    <name evidence="2" type="ORF">A3Q41_02465</name>
</gene>